<evidence type="ECO:0000313" key="1">
    <source>
        <dbReference type="EMBL" id="KAF2113840.1"/>
    </source>
</evidence>
<proteinExistence type="predicted"/>
<protein>
    <submittedName>
        <fullName evidence="1">Uncharacterized protein</fullName>
    </submittedName>
</protein>
<reference evidence="1" key="1">
    <citation type="journal article" date="2020" name="Stud. Mycol.">
        <title>101 Dothideomycetes genomes: a test case for predicting lifestyles and emergence of pathogens.</title>
        <authorList>
            <person name="Haridas S."/>
            <person name="Albert R."/>
            <person name="Binder M."/>
            <person name="Bloem J."/>
            <person name="Labutti K."/>
            <person name="Salamov A."/>
            <person name="Andreopoulos B."/>
            <person name="Baker S."/>
            <person name="Barry K."/>
            <person name="Bills G."/>
            <person name="Bluhm B."/>
            <person name="Cannon C."/>
            <person name="Castanera R."/>
            <person name="Culley D."/>
            <person name="Daum C."/>
            <person name="Ezra D."/>
            <person name="Gonzalez J."/>
            <person name="Henrissat B."/>
            <person name="Kuo A."/>
            <person name="Liang C."/>
            <person name="Lipzen A."/>
            <person name="Lutzoni F."/>
            <person name="Magnuson J."/>
            <person name="Mondo S."/>
            <person name="Nolan M."/>
            <person name="Ohm R."/>
            <person name="Pangilinan J."/>
            <person name="Park H.-J."/>
            <person name="Ramirez L."/>
            <person name="Alfaro M."/>
            <person name="Sun H."/>
            <person name="Tritt A."/>
            <person name="Yoshinaga Y."/>
            <person name="Zwiers L.-H."/>
            <person name="Turgeon B."/>
            <person name="Goodwin S."/>
            <person name="Spatafora J."/>
            <person name="Crous P."/>
            <person name="Grigoriev I."/>
        </authorList>
    </citation>
    <scope>NUCLEOTIDE SEQUENCE</scope>
    <source>
        <strain evidence="1">CBS 627.86</strain>
    </source>
</reference>
<accession>A0A6A5Z342</accession>
<sequence length="169" mass="19427">MVNTPNTPVIRTLTESRYESLPSDHPLKIFEAHTERLKTDISETYLTVNRHIVQVAAHPNDEDVFTNSKEHVRVGLQRMNSYLKELREIIVSLKSGVIIEQYEQALDFHRQVAVQKAASDIEVMKKNVFIVYEGVETLERKARRFGLVPPLTMTTIIKKVGQRLVLNMS</sequence>
<organism evidence="1 2">
    <name type="scientific">Lophiotrema nucula</name>
    <dbReference type="NCBI Taxonomy" id="690887"/>
    <lineage>
        <taxon>Eukaryota</taxon>
        <taxon>Fungi</taxon>
        <taxon>Dikarya</taxon>
        <taxon>Ascomycota</taxon>
        <taxon>Pezizomycotina</taxon>
        <taxon>Dothideomycetes</taxon>
        <taxon>Pleosporomycetidae</taxon>
        <taxon>Pleosporales</taxon>
        <taxon>Lophiotremataceae</taxon>
        <taxon>Lophiotrema</taxon>
    </lineage>
</organism>
<dbReference type="Proteomes" id="UP000799770">
    <property type="component" value="Unassembled WGS sequence"/>
</dbReference>
<name>A0A6A5Z342_9PLEO</name>
<dbReference type="EMBL" id="ML977327">
    <property type="protein sequence ID" value="KAF2113840.1"/>
    <property type="molecule type" value="Genomic_DNA"/>
</dbReference>
<dbReference type="AlphaFoldDB" id="A0A6A5Z342"/>
<keyword evidence="2" id="KW-1185">Reference proteome</keyword>
<evidence type="ECO:0000313" key="2">
    <source>
        <dbReference type="Proteomes" id="UP000799770"/>
    </source>
</evidence>
<gene>
    <name evidence="1" type="ORF">BDV96DRAFT_601306</name>
</gene>